<dbReference type="WBParaSite" id="TTAC_0000616601-mRNA-1">
    <property type="protein sequence ID" value="TTAC_0000616601-mRNA-1"/>
    <property type="gene ID" value="TTAC_0000616601"/>
</dbReference>
<evidence type="ECO:0000259" key="10">
    <source>
        <dbReference type="PROSITE" id="PS51675"/>
    </source>
</evidence>
<evidence type="ECO:0000256" key="5">
    <source>
        <dbReference type="ARBA" id="ARBA00022694"/>
    </source>
</evidence>
<dbReference type="GO" id="GO:0000049">
    <property type="term" value="F:tRNA binding"/>
    <property type="evidence" value="ECO:0007669"/>
    <property type="project" value="TreeGrafter"/>
</dbReference>
<keyword evidence="4" id="KW-0949">S-adenosyl-L-methionine</keyword>
<keyword evidence="3" id="KW-0808">Transferase</keyword>
<organism evidence="13">
    <name type="scientific">Hydatigena taeniaeformis</name>
    <name type="common">Feline tapeworm</name>
    <name type="synonym">Taenia taeniaeformis</name>
    <dbReference type="NCBI Taxonomy" id="6205"/>
    <lineage>
        <taxon>Eukaryota</taxon>
        <taxon>Metazoa</taxon>
        <taxon>Spiralia</taxon>
        <taxon>Lophotrochozoa</taxon>
        <taxon>Platyhelminthes</taxon>
        <taxon>Cestoda</taxon>
        <taxon>Eucestoda</taxon>
        <taxon>Cyclophyllidea</taxon>
        <taxon>Taeniidae</taxon>
        <taxon>Hydatigera</taxon>
    </lineage>
</organism>
<evidence type="ECO:0000256" key="2">
    <source>
        <dbReference type="ARBA" id="ARBA00022603"/>
    </source>
</evidence>
<dbReference type="InterPro" id="IPR025812">
    <property type="entry name" value="Trm10_C_MTase_dom"/>
</dbReference>
<dbReference type="PANTHER" id="PTHR13563:SF5">
    <property type="entry name" value="TRNA METHYLTRANSFERASE 10 HOMOLOG C"/>
    <property type="match status" value="1"/>
</dbReference>
<dbReference type="PROSITE" id="PS51675">
    <property type="entry name" value="SAM_MT_TRM10"/>
    <property type="match status" value="1"/>
</dbReference>
<dbReference type="GO" id="GO:0005739">
    <property type="term" value="C:mitochondrion"/>
    <property type="evidence" value="ECO:0007669"/>
    <property type="project" value="UniProtKB-SubCell"/>
</dbReference>
<dbReference type="STRING" id="6205.A0A0R3WZE8"/>
<sequence>MHVLVHTVFKFRSILPISFHKAICFSVQCRSYSAIVPIAPYLLDRTKPPEEILKNLTPDDARRLEYIKAEHDMLLASGKPAPLNLSALDYLELLCCASLSARNRYHLFRFKVSKRKESKKAKLAIKAENESSRELTQKNQILRMITSSPVRMHHDDWVGAELRTAEDSAQTLVFDCSHDSEMRIMDQKNLARQMAMAFAHNRTIRPFPFHFMFTSLVPGTNQYRFFEEAFGTCSSPGDSKCLESCLFTVRSEHFSEVMKDRKLIYLSPNASRSFQNGEFDHDATFVVGGIVDRAIRRPITYAKARRAGTFVLHFLRSIAFSGWECIRLPLERYLHWRSGSKTLTLVTIHAILATAKETNGDWKTALERNIPLRFLRDHDSVQRDINKLFQSI</sequence>
<dbReference type="Proteomes" id="UP000274429">
    <property type="component" value="Unassembled WGS sequence"/>
</dbReference>
<keyword evidence="5" id="KW-0819">tRNA processing</keyword>
<comment type="subcellular location">
    <subcellularLocation>
        <location evidence="1">Mitochondrion</location>
    </subcellularLocation>
</comment>
<dbReference type="InterPro" id="IPR038459">
    <property type="entry name" value="MT_TRM10-typ_sf"/>
</dbReference>
<name>A0A0R3WZE8_HYDTA</name>
<dbReference type="GO" id="GO:0008168">
    <property type="term" value="F:methyltransferase activity"/>
    <property type="evidence" value="ECO:0007669"/>
    <property type="project" value="UniProtKB-KW"/>
</dbReference>
<evidence type="ECO:0000256" key="8">
    <source>
        <dbReference type="ARBA" id="ARBA00023128"/>
    </source>
</evidence>
<dbReference type="GO" id="GO:0032259">
    <property type="term" value="P:methylation"/>
    <property type="evidence" value="ECO:0007669"/>
    <property type="project" value="UniProtKB-KW"/>
</dbReference>
<keyword evidence="2" id="KW-0489">Methyltransferase</keyword>
<evidence type="ECO:0000256" key="7">
    <source>
        <dbReference type="ARBA" id="ARBA00023054"/>
    </source>
</evidence>
<evidence type="ECO:0000256" key="4">
    <source>
        <dbReference type="ARBA" id="ARBA00022691"/>
    </source>
</evidence>
<proteinExistence type="predicted"/>
<evidence type="ECO:0000256" key="6">
    <source>
        <dbReference type="ARBA" id="ARBA00022946"/>
    </source>
</evidence>
<dbReference type="InterPro" id="IPR028564">
    <property type="entry name" value="MT_TRM10-typ"/>
</dbReference>
<dbReference type="GO" id="GO:0097745">
    <property type="term" value="P:mitochondrial tRNA 5'-end processing"/>
    <property type="evidence" value="ECO:0007669"/>
    <property type="project" value="TreeGrafter"/>
</dbReference>
<evidence type="ECO:0000256" key="3">
    <source>
        <dbReference type="ARBA" id="ARBA00022679"/>
    </source>
</evidence>
<keyword evidence="8" id="KW-0496">Mitochondrion</keyword>
<reference evidence="11 12" key="2">
    <citation type="submission" date="2018-11" db="EMBL/GenBank/DDBJ databases">
        <authorList>
            <consortium name="Pathogen Informatics"/>
        </authorList>
    </citation>
    <scope>NUCLEOTIDE SEQUENCE [LARGE SCALE GENOMIC DNA]</scope>
</reference>
<evidence type="ECO:0000256" key="9">
    <source>
        <dbReference type="ARBA" id="ARBA00029803"/>
    </source>
</evidence>
<evidence type="ECO:0000313" key="13">
    <source>
        <dbReference type="WBParaSite" id="TTAC_0000616601-mRNA-1"/>
    </source>
</evidence>
<keyword evidence="7" id="KW-0175">Coiled coil</keyword>
<dbReference type="InterPro" id="IPR007356">
    <property type="entry name" value="tRNA_m1G_MeTrfase_euk"/>
</dbReference>
<feature type="domain" description="SAM-dependent MTase TRM10-type" evidence="10">
    <location>
        <begin position="158"/>
        <end position="377"/>
    </location>
</feature>
<keyword evidence="6" id="KW-0809">Transit peptide</keyword>
<dbReference type="AlphaFoldDB" id="A0A0R3WZE8"/>
<accession>A0A0R3WZE8</accession>
<dbReference type="EMBL" id="UYWX01020294">
    <property type="protein sequence ID" value="VDM30312.1"/>
    <property type="molecule type" value="Genomic_DNA"/>
</dbReference>
<evidence type="ECO:0000313" key="12">
    <source>
        <dbReference type="Proteomes" id="UP000274429"/>
    </source>
</evidence>
<reference evidence="13" key="1">
    <citation type="submission" date="2017-02" db="UniProtKB">
        <authorList>
            <consortium name="WormBaseParasite"/>
        </authorList>
    </citation>
    <scope>IDENTIFICATION</scope>
</reference>
<dbReference type="PANTHER" id="PTHR13563">
    <property type="entry name" value="TRNA (GUANINE-9-) METHYLTRANSFERASE"/>
    <property type="match status" value="1"/>
</dbReference>
<evidence type="ECO:0000313" key="11">
    <source>
        <dbReference type="EMBL" id="VDM30312.1"/>
    </source>
</evidence>
<evidence type="ECO:0000256" key="1">
    <source>
        <dbReference type="ARBA" id="ARBA00004173"/>
    </source>
</evidence>
<dbReference type="OrthoDB" id="9976048at2759"/>
<protein>
    <recommendedName>
        <fullName evidence="9">RNA (guanine-9-)-methyltransferase domain-containing protein 1</fullName>
    </recommendedName>
</protein>
<dbReference type="GO" id="GO:0070131">
    <property type="term" value="P:positive regulation of mitochondrial translation"/>
    <property type="evidence" value="ECO:0007669"/>
    <property type="project" value="TreeGrafter"/>
</dbReference>
<dbReference type="Gene3D" id="3.40.1280.30">
    <property type="match status" value="1"/>
</dbReference>
<dbReference type="CDD" id="cd18102">
    <property type="entry name" value="Trm10_MRRP1"/>
    <property type="match status" value="1"/>
</dbReference>
<dbReference type="GO" id="GO:0005654">
    <property type="term" value="C:nucleoplasm"/>
    <property type="evidence" value="ECO:0007669"/>
    <property type="project" value="TreeGrafter"/>
</dbReference>
<keyword evidence="12" id="KW-1185">Reference proteome</keyword>
<gene>
    <name evidence="11" type="ORF">TTAC_LOCUS6151</name>
</gene>